<comment type="caution">
    <text evidence="3">The sequence shown here is derived from an EMBL/GenBank/DDBJ whole genome shotgun (WGS) entry which is preliminary data.</text>
</comment>
<dbReference type="InterPro" id="IPR000742">
    <property type="entry name" value="EGF"/>
</dbReference>
<evidence type="ECO:0000313" key="3">
    <source>
        <dbReference type="EMBL" id="ESU44603.1"/>
    </source>
</evidence>
<sequence>VCREARDGACVIYAKEARAEAKEQLGTGACEEVSGGGPSTCKTCGAVIGGTKYCSACNVDSNTASAPVDGQCTTENNECPQKANGMCTQCDHESFMFKGGCYRTGQDPGQVMCKTAVNGVCTVAADGNNYFIPPEAQNTDQSIMACNDTTGITLTNKKKYVGVANCKTCNVPNTASGSTAEAAVCTACEDGYFGAACTACEDDNCITCTEAGTGKCSKCKATNTAGAQLYLKTASSSPTGTCVEASQCGPAAFPKDDAENGNKCASCSSASDGGIADCKTCSKDLGALKCSACTTEGKKPNTTGAACVACNIANCASCDKENVCEACTNSKKLSPLKDACLTDCPAGTYDNTNVCTPCHTSCSSCSDAGEFSCTACYPGHVLNKSDSGSTGTCIPECTGRYAENCEAGMCTAVLGGSKYCSKCKSGYVPVDGLCVSATRRAAPTGCAVGDGVCSSCTDTYFLESGGCYQSTAYPGKTLCSTASNGKCTACANTQTPDQQGSCPACPANCASCTGTDTKTCTKCFLGYYLDSAKACKKCSETSGNIQGVENCISCLAPTSPNTLTPVTCYVTQTPAVDPADPSVNKGGLSSGAIAGISVAVIAVVGGLVGFLCWWFVCRGKA</sequence>
<reference evidence="4" key="1">
    <citation type="submission" date="2012-02" db="EMBL/GenBank/DDBJ databases">
        <title>Genome sequencing of Giardia lamblia Genotypes A2 and B isolates (DH and GS) and comparative analysis with the genomes of Genotypes A1 and E (WB and Pig).</title>
        <authorList>
            <person name="Adam R."/>
            <person name="Dahlstrom E."/>
            <person name="Martens C."/>
            <person name="Bruno D."/>
            <person name="Barbian K."/>
            <person name="Porcella S.F."/>
            <person name="Nash T."/>
        </authorList>
    </citation>
    <scope>NUCLEOTIDE SEQUENCE</scope>
    <source>
        <strain evidence="4">GS</strain>
    </source>
</reference>
<name>V6U080_GIAIN</name>
<dbReference type="VEuPathDB" id="GiardiaDB:DHA2_152089"/>
<dbReference type="InterPro" id="IPR052798">
    <property type="entry name" value="Giardia_VSA"/>
</dbReference>
<dbReference type="VEuPathDB" id="GiardiaDB:GL50581_2361"/>
<protein>
    <submittedName>
        <fullName evidence="3">Variant-specific surface protein</fullName>
    </submittedName>
</protein>
<dbReference type="VEuPathDB" id="GiardiaDB:QR46_4636"/>
<dbReference type="InterPro" id="IPR005127">
    <property type="entry name" value="Giardia_VSP"/>
</dbReference>
<dbReference type="SUPFAM" id="SSF57184">
    <property type="entry name" value="Growth factor receptor domain"/>
    <property type="match status" value="3"/>
</dbReference>
<dbReference type="AlphaFoldDB" id="V6U080"/>
<dbReference type="Gene3D" id="2.10.220.10">
    <property type="entry name" value="Hormone Receptor, Insulin-like Growth Factor Receptor 1, Chain A, domain 2"/>
    <property type="match status" value="2"/>
</dbReference>
<dbReference type="CDD" id="cd00064">
    <property type="entry name" value="FU"/>
    <property type="match status" value="1"/>
</dbReference>
<evidence type="ECO:0000256" key="1">
    <source>
        <dbReference type="SAM" id="Phobius"/>
    </source>
</evidence>
<gene>
    <name evidence="3" type="ORF">GSB_150970</name>
</gene>
<feature type="domain" description="EGF-like" evidence="2">
    <location>
        <begin position="396"/>
        <end position="435"/>
    </location>
</feature>
<keyword evidence="1" id="KW-0812">Transmembrane</keyword>
<dbReference type="PANTHER" id="PTHR23275">
    <property type="entry name" value="CABRIOLET.-RELATED"/>
    <property type="match status" value="1"/>
</dbReference>
<feature type="domain" description="EGF-like" evidence="2">
    <location>
        <begin position="504"/>
        <end position="536"/>
    </location>
</feature>
<keyword evidence="1" id="KW-0472">Membrane</keyword>
<reference evidence="3 4" key="2">
    <citation type="journal article" date="2013" name="Genome Biol. Evol.">
        <title>Genome sequencing of Giardia lamblia genotypes A2 and B isolates (DH and GS) and comparative analysis with the genomes of genotypes A1 and E (WB and Pig).</title>
        <authorList>
            <person name="Adam R.D."/>
            <person name="Dahlstrom E.W."/>
            <person name="Martens C.A."/>
            <person name="Bruno D.P."/>
            <person name="Barbian K.D."/>
            <person name="Ricklefs S.M."/>
            <person name="Hernandez M.M."/>
            <person name="Narla N.P."/>
            <person name="Patel R.B."/>
            <person name="Porcella S.F."/>
            <person name="Nash T.E."/>
        </authorList>
    </citation>
    <scope>NUCLEOTIDE SEQUENCE [LARGE SCALE GENOMIC DNA]</scope>
    <source>
        <strain evidence="3 4">GS</strain>
    </source>
</reference>
<organism evidence="3 4">
    <name type="scientific">Giardia intestinalis</name>
    <name type="common">Giardia lamblia</name>
    <dbReference type="NCBI Taxonomy" id="5741"/>
    <lineage>
        <taxon>Eukaryota</taxon>
        <taxon>Metamonada</taxon>
        <taxon>Diplomonadida</taxon>
        <taxon>Hexamitidae</taxon>
        <taxon>Giardiinae</taxon>
        <taxon>Giardia</taxon>
    </lineage>
</organism>
<dbReference type="EMBL" id="AHHH01000019">
    <property type="protein sequence ID" value="ESU44603.1"/>
    <property type="molecule type" value="Genomic_DNA"/>
</dbReference>
<dbReference type="SMART" id="SM00261">
    <property type="entry name" value="FU"/>
    <property type="match status" value="4"/>
</dbReference>
<feature type="domain" description="EGF-like" evidence="2">
    <location>
        <begin position="357"/>
        <end position="394"/>
    </location>
</feature>
<evidence type="ECO:0000259" key="2">
    <source>
        <dbReference type="SMART" id="SM00181"/>
    </source>
</evidence>
<feature type="non-terminal residue" evidence="3">
    <location>
        <position position="1"/>
    </location>
</feature>
<dbReference type="VEuPathDB" id="GiardiaDB:GL50803_00137708"/>
<proteinExistence type="predicted"/>
<accession>V6U080</accession>
<dbReference type="SMART" id="SM00181">
    <property type="entry name" value="EGF"/>
    <property type="match status" value="5"/>
</dbReference>
<dbReference type="PANTHER" id="PTHR23275:SF100">
    <property type="entry name" value="EGF-LIKE DOMAIN-CONTAINING PROTEIN"/>
    <property type="match status" value="1"/>
</dbReference>
<dbReference type="Proteomes" id="UP000018040">
    <property type="component" value="Unassembled WGS sequence"/>
</dbReference>
<evidence type="ECO:0000313" key="4">
    <source>
        <dbReference type="Proteomes" id="UP000018040"/>
    </source>
</evidence>
<dbReference type="InterPro" id="IPR006212">
    <property type="entry name" value="Furin_repeat"/>
</dbReference>
<feature type="transmembrane region" description="Helical" evidence="1">
    <location>
        <begin position="592"/>
        <end position="616"/>
    </location>
</feature>
<feature type="domain" description="EGF-like" evidence="2">
    <location>
        <begin position="199"/>
        <end position="243"/>
    </location>
</feature>
<dbReference type="InterPro" id="IPR009030">
    <property type="entry name" value="Growth_fac_rcpt_cys_sf"/>
</dbReference>
<keyword evidence="1" id="KW-1133">Transmembrane helix</keyword>
<dbReference type="Pfam" id="PF03302">
    <property type="entry name" value="VSP"/>
    <property type="match status" value="2"/>
</dbReference>
<feature type="domain" description="EGF-like" evidence="2">
    <location>
        <begin position="145"/>
        <end position="198"/>
    </location>
</feature>